<dbReference type="AlphaFoldDB" id="K6DUZ2"/>
<dbReference type="EMBL" id="AJLR01000115">
    <property type="protein sequence ID" value="EKN64636.1"/>
    <property type="molecule type" value="Genomic_DNA"/>
</dbReference>
<keyword evidence="1" id="KW-0472">Membrane</keyword>
<dbReference type="RefSeq" id="WP_003331944.1">
    <property type="nucleotide sequence ID" value="NZ_AJLR01000115.1"/>
</dbReference>
<dbReference type="Proteomes" id="UP000006315">
    <property type="component" value="Unassembled WGS sequence"/>
</dbReference>
<feature type="transmembrane region" description="Helical" evidence="1">
    <location>
        <begin position="31"/>
        <end position="49"/>
    </location>
</feature>
<keyword evidence="1" id="KW-1133">Transmembrane helix</keyword>
<protein>
    <submittedName>
        <fullName evidence="2">Uncharacterized protein</fullName>
    </submittedName>
</protein>
<dbReference type="PATRIC" id="fig|1131731.3.peg.2626"/>
<organism evidence="2 3">
    <name type="scientific">Schinkia azotoformans LMG 9581</name>
    <dbReference type="NCBI Taxonomy" id="1131731"/>
    <lineage>
        <taxon>Bacteria</taxon>
        <taxon>Bacillati</taxon>
        <taxon>Bacillota</taxon>
        <taxon>Bacilli</taxon>
        <taxon>Bacillales</taxon>
        <taxon>Bacillaceae</taxon>
        <taxon>Calidifontibacillus/Schinkia group</taxon>
        <taxon>Schinkia</taxon>
    </lineage>
</organism>
<evidence type="ECO:0000313" key="2">
    <source>
        <dbReference type="EMBL" id="EKN64636.1"/>
    </source>
</evidence>
<keyword evidence="3" id="KW-1185">Reference proteome</keyword>
<dbReference type="GeneID" id="89470815"/>
<feature type="transmembrane region" description="Helical" evidence="1">
    <location>
        <begin position="7"/>
        <end position="25"/>
    </location>
</feature>
<accession>K6DUZ2</accession>
<proteinExistence type="predicted"/>
<name>K6DUZ2_SCHAZ</name>
<dbReference type="STRING" id="1131731.BAZO_12824"/>
<reference evidence="2 3" key="1">
    <citation type="journal article" date="2012" name="Front. Microbiol.">
        <title>Redundancy and modularity in membrane-associated dissimilatory nitrate reduction in Bacillus.</title>
        <authorList>
            <person name="Heylen K."/>
            <person name="Keltjens J."/>
        </authorList>
    </citation>
    <scope>NUCLEOTIDE SEQUENCE [LARGE SCALE GENOMIC DNA]</scope>
    <source>
        <strain evidence="2 3">LMG 9581</strain>
    </source>
</reference>
<comment type="caution">
    <text evidence="2">The sequence shown here is derived from an EMBL/GenBank/DDBJ whole genome shotgun (WGS) entry which is preliminary data.</text>
</comment>
<evidence type="ECO:0000313" key="3">
    <source>
        <dbReference type="Proteomes" id="UP000006315"/>
    </source>
</evidence>
<gene>
    <name evidence="2" type="ORF">BAZO_12824</name>
</gene>
<sequence length="71" mass="8315">MKDFIGIFLFCIIICWFAATFFLGLILNNVWALIIFIAFLLAVLITIFMKQESRIEDLEKKVEQLLNSQQD</sequence>
<evidence type="ECO:0000256" key="1">
    <source>
        <dbReference type="SAM" id="Phobius"/>
    </source>
</evidence>
<keyword evidence="1" id="KW-0812">Transmembrane</keyword>